<feature type="region of interest" description="Disordered" evidence="1">
    <location>
        <begin position="681"/>
        <end position="704"/>
    </location>
</feature>
<proteinExistence type="predicted"/>
<feature type="compositionally biased region" description="Basic and acidic residues" evidence="1">
    <location>
        <begin position="683"/>
        <end position="704"/>
    </location>
</feature>
<dbReference type="EMBL" id="AP018045">
    <property type="protein sequence ID" value="BAX51944.1"/>
    <property type="molecule type" value="Genomic_DNA"/>
</dbReference>
<reference evidence="2" key="1">
    <citation type="journal article" date="2017" name="Genome Announc.">
        <title>Whole-Genome Sequence of Photobacterium damselae subsp. piscicida Strain 91-197, Isolated from Hybrid Striped Bass (Morone sp.) in the United States.</title>
        <authorList>
            <person name="Teru Y."/>
            <person name="Hikima J."/>
            <person name="Kono T."/>
            <person name="Sakai M."/>
            <person name="Takano T."/>
            <person name="Hawke J.P."/>
            <person name="Takeyama H."/>
            <person name="Aoki T."/>
        </authorList>
    </citation>
    <scope>NUCLEOTIDE SEQUENCE</scope>
    <source>
        <strain evidence="2">91-197</strain>
    </source>
</reference>
<dbReference type="EMBL" id="AP018046">
    <property type="protein sequence ID" value="BAX55001.1"/>
    <property type="molecule type" value="Genomic_DNA"/>
</dbReference>
<dbReference type="AlphaFoldDB" id="A0A1V1V968"/>
<evidence type="ECO:0000256" key="1">
    <source>
        <dbReference type="SAM" id="MobiDB-lite"/>
    </source>
</evidence>
<gene>
    <name evidence="2" type="ORF">PDPUS_1_00569</name>
    <name evidence="3" type="ORF">PDPUS_2_00415</name>
</gene>
<evidence type="ECO:0000313" key="3">
    <source>
        <dbReference type="EMBL" id="BAX55001.1"/>
    </source>
</evidence>
<dbReference type="RefSeq" id="WP_086957567.1">
    <property type="nucleotide sequence ID" value="NZ_AP018045.1"/>
</dbReference>
<name>A0A1V1V968_PHODP</name>
<reference evidence="4" key="2">
    <citation type="submission" date="2017-05" db="EMBL/GenBank/DDBJ databases">
        <title>Whole genome sequence of fish pathogenic bacteria, Photobacterium damselae subsp. piscicida, strain 91-197, isolated from hybrid striped bass (Morone sp.) in USA.</title>
        <authorList>
            <person name="Teru Y."/>
            <person name="Hikima J."/>
            <person name="Kono T."/>
            <person name="Sakai M."/>
            <person name="Takano T."/>
            <person name="Hawke J.P."/>
            <person name="Takeyama H."/>
            <person name="Aoki T."/>
        </authorList>
    </citation>
    <scope>NUCLEOTIDE SEQUENCE [LARGE SCALE GENOMIC DNA]</scope>
    <source>
        <strain evidence="4">91-197</strain>
    </source>
</reference>
<evidence type="ECO:0000313" key="4">
    <source>
        <dbReference type="Proteomes" id="UP000218676"/>
    </source>
</evidence>
<dbReference type="Proteomes" id="UP000218676">
    <property type="component" value="Chromosome 1"/>
</dbReference>
<organism evidence="2 4">
    <name type="scientific">Photobacterium damsela subsp. piscicida</name>
    <name type="common">Pasteurella piscicida</name>
    <dbReference type="NCBI Taxonomy" id="38294"/>
    <lineage>
        <taxon>Bacteria</taxon>
        <taxon>Pseudomonadati</taxon>
        <taxon>Pseudomonadota</taxon>
        <taxon>Gammaproteobacteria</taxon>
        <taxon>Vibrionales</taxon>
        <taxon>Vibrionaceae</taxon>
        <taxon>Photobacterium</taxon>
    </lineage>
</organism>
<accession>A0A1V1V968</accession>
<evidence type="ECO:0000313" key="2">
    <source>
        <dbReference type="EMBL" id="BAX51944.1"/>
    </source>
</evidence>
<evidence type="ECO:0008006" key="5">
    <source>
        <dbReference type="Google" id="ProtNLM"/>
    </source>
</evidence>
<sequence length="807" mass="91345">MARKSPLRNLKQGSIAKRREREKDVFDLDWLKLDHGNSTVNLAKLYHNGADLERPRIEERVSYVNKIAKAIQNKIKDKRSQRTYASFSYYFIRYVQFCDKNALDPFTEEGFLAYVGDNGELRRLVALNNERPPIRFDIPDGTELGISEVTAGTNVVGVRSFLTMAGSFDLRWVDDFTPFSQSERVLTIPYSTDETNDAVTKLVRAFDSGFKGLEEHYKLNPNSPPPSDLSIDLGASLGKVVLSNKNGLFCSPINFIVGIGYALFSYYTALNQTVILNAAFPLQFEKREMKEKVVKTVSLSLWKARAGRFVESMLTDDNTLFDVNENEFDVAIEKKNGVELAEKLRSLATMYASTEKGAPLFWSCDASGKPVKFKTDVVTRIVERLDIRCRDTTPVNHVLAESIKQALEWKFYSVRLVSDDVGGQFLSKKLIHESDFRLGTESKVSKKGKGVHRRHKQIVLCMSAILAAYNSPEDFYGARYPLVAIKDTDNKFLIVFFTHLDHTESSFRIPVEQEGLLREVESWAMSQNLVENPNNYLFPHLDLAGHKSWRWDSKYLLPSLRTILQPLGIGSGQFYLDITTRRFRALTAKFSYTDDDLGYEGSLVLDNDIATFDRSYANGDPEENQMMLSEALEIAARIFKGETIEEAKKAVLASLKKETLTFDEFKLSGLHINQNGTACNGKPDIDTKNTKETDHHRSAARRAEKLGVGDADKIPCFQEDQCAFCKSAKMVDDVNQVYKMLSFIRLLEDRADLRPDDAESLLEKAAYMRLLIDANISDKTASEAEKMLFNQGIHPLVKTMEIAQLIV</sequence>
<protein>
    <recommendedName>
        <fullName evidence="5">Integrase</fullName>
    </recommendedName>
</protein>
<dbReference type="Proteomes" id="UP000218676">
    <property type="component" value="Chromosome 2"/>
</dbReference>